<organism evidence="1 2">
    <name type="scientific">Trichinella papuae</name>
    <dbReference type="NCBI Taxonomy" id="268474"/>
    <lineage>
        <taxon>Eukaryota</taxon>
        <taxon>Metazoa</taxon>
        <taxon>Ecdysozoa</taxon>
        <taxon>Nematoda</taxon>
        <taxon>Enoplea</taxon>
        <taxon>Dorylaimia</taxon>
        <taxon>Trichinellida</taxon>
        <taxon>Trichinellidae</taxon>
        <taxon>Trichinella</taxon>
    </lineage>
</organism>
<dbReference type="Proteomes" id="UP000054843">
    <property type="component" value="Unassembled WGS sequence"/>
</dbReference>
<reference evidence="1 2" key="1">
    <citation type="submission" date="2015-01" db="EMBL/GenBank/DDBJ databases">
        <title>Evolution of Trichinella species and genotypes.</title>
        <authorList>
            <person name="Korhonen P.K."/>
            <person name="Edoardo P."/>
            <person name="Giuseppe L.R."/>
            <person name="Gasser R.B."/>
        </authorList>
    </citation>
    <scope>NUCLEOTIDE SEQUENCE [LARGE SCALE GENOMIC DNA]</scope>
    <source>
        <strain evidence="1">ISS1980</strain>
    </source>
</reference>
<accession>A0A0V1N0I6</accession>
<name>A0A0V1N0I6_9BILA</name>
<dbReference type="AlphaFoldDB" id="A0A0V1N0I6"/>
<evidence type="ECO:0000313" key="1">
    <source>
        <dbReference type="EMBL" id="KRZ77522.1"/>
    </source>
</evidence>
<evidence type="ECO:0000313" key="2">
    <source>
        <dbReference type="Proteomes" id="UP000054843"/>
    </source>
</evidence>
<evidence type="ECO:0008006" key="3">
    <source>
        <dbReference type="Google" id="ProtNLM"/>
    </source>
</evidence>
<proteinExistence type="predicted"/>
<sequence length="181" mass="21724">MYRSRAKRFPPLPARNKSEIPAHWRVTKSVQQFLMFNNVHNSVVIFCTEENLRELAGHSVRCMDGTFKIVPEWYQQMFTIHVFKRQRYGVVLQPQTVICDFETALIPAVQASVLGVQIQVSAFFDYFQREWMTPNRLPLWNAYNVNIRKKNHLDGWHFRMNWQVRIRHMGFYEVRQLLAHR</sequence>
<keyword evidence="2" id="KW-1185">Reference proteome</keyword>
<comment type="caution">
    <text evidence="1">The sequence shown here is derived from an EMBL/GenBank/DDBJ whole genome shotgun (WGS) entry which is preliminary data.</text>
</comment>
<protein>
    <recommendedName>
        <fullName evidence="3">MULE transposase domain-containing protein</fullName>
    </recommendedName>
</protein>
<dbReference type="EMBL" id="JYDO01000019">
    <property type="protein sequence ID" value="KRZ77522.1"/>
    <property type="molecule type" value="Genomic_DNA"/>
</dbReference>
<gene>
    <name evidence="1" type="ORF">T10_727</name>
</gene>